<feature type="compositionally biased region" description="Polar residues" evidence="1">
    <location>
        <begin position="340"/>
        <end position="354"/>
    </location>
</feature>
<dbReference type="EMBL" id="JBBWUH010000002">
    <property type="protein sequence ID" value="KAK8175037.1"/>
    <property type="molecule type" value="Genomic_DNA"/>
</dbReference>
<evidence type="ECO:0000313" key="4">
    <source>
        <dbReference type="Proteomes" id="UP001456524"/>
    </source>
</evidence>
<dbReference type="InterPro" id="IPR037521">
    <property type="entry name" value="FLCN/SMCR8_DENN"/>
</dbReference>
<sequence>MRPAPPSSDEQDDMDFTISLAHFCEIHGPTSVLCTQIAPSACTTCHPCDTPPADDQPPKPSYFANSFESLAVPSFSSPFETPPTSPRSPYNPHNPYFPTADKAIAAFGHHLGDADDACESCSFLVPKSVTERLPDGAPGSPSKDGKQNGSPVLRTTQSVMARAPRTSADDRDTSSESSEEQSQASTSFSRSPTSLTSSPSSPLFATRTAHTHTLSYLSTRQPVSPSGYSRLRRTIIRTLSSELIPRGAPSGPIYFGDHVLGYSVAYLFRVPDACARGRRRTYALIALGGRDSCRVSKNIVKITEEFERIANDIVARANKTLEQESCLVSQPHLIRPCTSGPGTITPPLSSSGGSNAPPRRASVQVAAGRPEVHTPTSATSSPSPPTPRRITPVSSFLAAKKVDPDGYPRVGRDLMRNKGLAEIVGKEDYFVDLHAKFCVLLAGLLKESGTG</sequence>
<evidence type="ECO:0000259" key="2">
    <source>
        <dbReference type="PROSITE" id="PS51834"/>
    </source>
</evidence>
<dbReference type="PANTHER" id="PTHR31441">
    <property type="entry name" value="FOLLICULIN FAMILY MEMBER"/>
    <property type="match status" value="1"/>
</dbReference>
<comment type="caution">
    <text evidence="3">The sequence shown here is derived from an EMBL/GenBank/DDBJ whole genome shotgun (WGS) entry which is preliminary data.</text>
</comment>
<protein>
    <submittedName>
        <fullName evidence="3">Vesicle coat protein</fullName>
    </submittedName>
</protein>
<dbReference type="InterPro" id="IPR021713">
    <property type="entry name" value="Folliculin"/>
</dbReference>
<dbReference type="Proteomes" id="UP001456524">
    <property type="component" value="Unassembled WGS sequence"/>
</dbReference>
<feature type="compositionally biased region" description="Polar residues" evidence="1">
    <location>
        <begin position="147"/>
        <end position="159"/>
    </location>
</feature>
<reference evidence="3 4" key="1">
    <citation type="journal article" date="2022" name="G3 (Bethesda)">
        <title>Enemy or ally: a genomic approach to elucidate the lifestyle of Phyllosticta citrichinaensis.</title>
        <authorList>
            <person name="Buijs V.A."/>
            <person name="Groenewald J.Z."/>
            <person name="Haridas S."/>
            <person name="LaButti K.M."/>
            <person name="Lipzen A."/>
            <person name="Martin F.M."/>
            <person name="Barry K."/>
            <person name="Grigoriev I.V."/>
            <person name="Crous P.W."/>
            <person name="Seidl M.F."/>
        </authorList>
    </citation>
    <scope>NUCLEOTIDE SEQUENCE [LARGE SCALE GENOMIC DNA]</scope>
    <source>
        <strain evidence="3 4">CBS 129764</strain>
    </source>
</reference>
<accession>A0ABR1Y267</accession>
<dbReference type="InterPro" id="IPR037520">
    <property type="entry name" value="Folliculin/SMCR8_longin"/>
</dbReference>
<feature type="compositionally biased region" description="Low complexity" evidence="1">
    <location>
        <begin position="180"/>
        <end position="204"/>
    </location>
</feature>
<feature type="domain" description="UDENN FLCN/SMCR8-type" evidence="2">
    <location>
        <begin position="195"/>
        <end position="451"/>
    </location>
</feature>
<evidence type="ECO:0000313" key="3">
    <source>
        <dbReference type="EMBL" id="KAK8175037.1"/>
    </source>
</evidence>
<keyword evidence="4" id="KW-1185">Reference proteome</keyword>
<proteinExistence type="predicted"/>
<dbReference type="PANTHER" id="PTHR31441:SF2">
    <property type="entry name" value="FOLLICULIN"/>
    <property type="match status" value="1"/>
</dbReference>
<dbReference type="Pfam" id="PF11704">
    <property type="entry name" value="Folliculin"/>
    <property type="match status" value="1"/>
</dbReference>
<feature type="region of interest" description="Disordered" evidence="1">
    <location>
        <begin position="338"/>
        <end position="394"/>
    </location>
</feature>
<dbReference type="PROSITE" id="PS51834">
    <property type="entry name" value="DENN_FLCN_SMCR8"/>
    <property type="match status" value="1"/>
</dbReference>
<keyword evidence="3" id="KW-0946">Virion</keyword>
<keyword evidence="3" id="KW-0167">Capsid protein</keyword>
<gene>
    <name evidence="3" type="ORF">IWX90DRAFT_423124</name>
</gene>
<name>A0ABR1Y267_9PEZI</name>
<feature type="region of interest" description="Disordered" evidence="1">
    <location>
        <begin position="74"/>
        <end position="96"/>
    </location>
</feature>
<evidence type="ECO:0000256" key="1">
    <source>
        <dbReference type="SAM" id="MobiDB-lite"/>
    </source>
</evidence>
<organism evidence="3 4">
    <name type="scientific">Phyllosticta citrichinensis</name>
    <dbReference type="NCBI Taxonomy" id="1130410"/>
    <lineage>
        <taxon>Eukaryota</taxon>
        <taxon>Fungi</taxon>
        <taxon>Dikarya</taxon>
        <taxon>Ascomycota</taxon>
        <taxon>Pezizomycotina</taxon>
        <taxon>Dothideomycetes</taxon>
        <taxon>Dothideomycetes incertae sedis</taxon>
        <taxon>Botryosphaeriales</taxon>
        <taxon>Phyllostictaceae</taxon>
        <taxon>Phyllosticta</taxon>
    </lineage>
</organism>
<feature type="region of interest" description="Disordered" evidence="1">
    <location>
        <begin position="131"/>
        <end position="204"/>
    </location>
</feature>